<accession>A0ABP8TUH2</accession>
<dbReference type="InterPro" id="IPR036388">
    <property type="entry name" value="WH-like_DNA-bd_sf"/>
</dbReference>
<comment type="caution">
    <text evidence="5">The sequence shown here is derived from an EMBL/GenBank/DDBJ whole genome shotgun (WGS) entry which is preliminary data.</text>
</comment>
<gene>
    <name evidence="5" type="ORF">GCM10023195_65820</name>
</gene>
<dbReference type="Gene3D" id="1.10.10.10">
    <property type="entry name" value="Winged helix-like DNA-binding domain superfamily/Winged helix DNA-binding domain"/>
    <property type="match status" value="1"/>
</dbReference>
<sequence length="124" mass="14090">MDTGLGDCRARENLDRIGDKWSLYLIALLAEGTKRFSRLKREAEGISQRMLTVTLRGLERDGIVTRTMYPVMPPRVEYALTDLGRDLLAAVTPFIAWCEAHVPEIEAAREEYDTRTEQEAAAFE</sequence>
<dbReference type="PANTHER" id="PTHR33204:SF39">
    <property type="entry name" value="TRANSCRIPTIONAL REGULATORY PROTEIN"/>
    <property type="match status" value="1"/>
</dbReference>
<proteinExistence type="predicted"/>
<protein>
    <submittedName>
        <fullName evidence="5">Helix-turn-helix domain-containing protein</fullName>
    </submittedName>
</protein>
<dbReference type="PANTHER" id="PTHR33204">
    <property type="entry name" value="TRANSCRIPTIONAL REGULATOR, MARR FAMILY"/>
    <property type="match status" value="1"/>
</dbReference>
<dbReference type="SUPFAM" id="SSF46785">
    <property type="entry name" value="Winged helix' DNA-binding domain"/>
    <property type="match status" value="1"/>
</dbReference>
<evidence type="ECO:0000256" key="1">
    <source>
        <dbReference type="ARBA" id="ARBA00023015"/>
    </source>
</evidence>
<dbReference type="InterPro" id="IPR036390">
    <property type="entry name" value="WH_DNA-bd_sf"/>
</dbReference>
<dbReference type="Proteomes" id="UP001500212">
    <property type="component" value="Unassembled WGS sequence"/>
</dbReference>
<dbReference type="InterPro" id="IPR002577">
    <property type="entry name" value="HTH_HxlR"/>
</dbReference>
<name>A0ABP8TUH2_9ACTN</name>
<keyword evidence="2" id="KW-0238">DNA-binding</keyword>
<dbReference type="EMBL" id="BAABHJ010000027">
    <property type="protein sequence ID" value="GAA4615001.1"/>
    <property type="molecule type" value="Genomic_DNA"/>
</dbReference>
<evidence type="ECO:0000256" key="3">
    <source>
        <dbReference type="ARBA" id="ARBA00023163"/>
    </source>
</evidence>
<dbReference type="RefSeq" id="WP_345363334.1">
    <property type="nucleotide sequence ID" value="NZ_BAABHJ010000027.1"/>
</dbReference>
<reference evidence="6" key="1">
    <citation type="journal article" date="2019" name="Int. J. Syst. Evol. Microbiol.">
        <title>The Global Catalogue of Microorganisms (GCM) 10K type strain sequencing project: providing services to taxonomists for standard genome sequencing and annotation.</title>
        <authorList>
            <consortium name="The Broad Institute Genomics Platform"/>
            <consortium name="The Broad Institute Genome Sequencing Center for Infectious Disease"/>
            <person name="Wu L."/>
            <person name="Ma J."/>
        </authorList>
    </citation>
    <scope>NUCLEOTIDE SEQUENCE [LARGE SCALE GENOMIC DNA]</scope>
    <source>
        <strain evidence="6">JCM 17938</strain>
    </source>
</reference>
<evidence type="ECO:0000313" key="6">
    <source>
        <dbReference type="Proteomes" id="UP001500212"/>
    </source>
</evidence>
<keyword evidence="1" id="KW-0805">Transcription regulation</keyword>
<feature type="domain" description="HTH hxlR-type" evidence="4">
    <location>
        <begin position="8"/>
        <end position="106"/>
    </location>
</feature>
<evidence type="ECO:0000259" key="4">
    <source>
        <dbReference type="PROSITE" id="PS51118"/>
    </source>
</evidence>
<evidence type="ECO:0000256" key="2">
    <source>
        <dbReference type="ARBA" id="ARBA00023125"/>
    </source>
</evidence>
<keyword evidence="3" id="KW-0804">Transcription</keyword>
<dbReference type="PROSITE" id="PS51118">
    <property type="entry name" value="HTH_HXLR"/>
    <property type="match status" value="1"/>
</dbReference>
<keyword evidence="6" id="KW-1185">Reference proteome</keyword>
<organism evidence="5 6">
    <name type="scientific">Actinoallomurus liliacearum</name>
    <dbReference type="NCBI Taxonomy" id="1080073"/>
    <lineage>
        <taxon>Bacteria</taxon>
        <taxon>Bacillati</taxon>
        <taxon>Actinomycetota</taxon>
        <taxon>Actinomycetes</taxon>
        <taxon>Streptosporangiales</taxon>
        <taxon>Thermomonosporaceae</taxon>
        <taxon>Actinoallomurus</taxon>
    </lineage>
</organism>
<evidence type="ECO:0000313" key="5">
    <source>
        <dbReference type="EMBL" id="GAA4615001.1"/>
    </source>
</evidence>
<dbReference type="Pfam" id="PF01638">
    <property type="entry name" value="HxlR"/>
    <property type="match status" value="1"/>
</dbReference>